<dbReference type="Gene3D" id="3.40.50.1010">
    <property type="entry name" value="5'-nuclease"/>
    <property type="match status" value="1"/>
</dbReference>
<dbReference type="InterPro" id="IPR002716">
    <property type="entry name" value="PIN_dom"/>
</dbReference>
<sequence length="145" mass="17080">MKSNVIILDANFILLPFQFKIDYLKEIRNNVEGKLKFIVYQQILDELEAKEKRESRATKFKKLLSSGLLYLKNNENIHVIDYVNDIKGENENTDDFLLRKVIDLKGTFKSVFLATNDSELRNRSKKLSISVIFLRQKKYLSFERA</sequence>
<gene>
    <name evidence="2" type="ORF">LCGC14_0596880</name>
</gene>
<dbReference type="SUPFAM" id="SSF88723">
    <property type="entry name" value="PIN domain-like"/>
    <property type="match status" value="1"/>
</dbReference>
<name>A0A0F9RVK2_9ZZZZ</name>
<reference evidence="2" key="1">
    <citation type="journal article" date="2015" name="Nature">
        <title>Complex archaea that bridge the gap between prokaryotes and eukaryotes.</title>
        <authorList>
            <person name="Spang A."/>
            <person name="Saw J.H."/>
            <person name="Jorgensen S.L."/>
            <person name="Zaremba-Niedzwiedzka K."/>
            <person name="Martijn J."/>
            <person name="Lind A.E."/>
            <person name="van Eijk R."/>
            <person name="Schleper C."/>
            <person name="Guy L."/>
            <person name="Ettema T.J."/>
        </authorList>
    </citation>
    <scope>NUCLEOTIDE SEQUENCE</scope>
</reference>
<organism evidence="2">
    <name type="scientific">marine sediment metagenome</name>
    <dbReference type="NCBI Taxonomy" id="412755"/>
    <lineage>
        <taxon>unclassified sequences</taxon>
        <taxon>metagenomes</taxon>
        <taxon>ecological metagenomes</taxon>
    </lineage>
</organism>
<proteinExistence type="predicted"/>
<feature type="domain" description="PIN" evidence="1">
    <location>
        <begin position="4"/>
        <end position="122"/>
    </location>
</feature>
<dbReference type="SMART" id="SM00670">
    <property type="entry name" value="PINc"/>
    <property type="match status" value="1"/>
</dbReference>
<dbReference type="EMBL" id="LAZR01000948">
    <property type="protein sequence ID" value="KKN54002.1"/>
    <property type="molecule type" value="Genomic_DNA"/>
</dbReference>
<accession>A0A0F9RVK2</accession>
<dbReference type="InterPro" id="IPR029060">
    <property type="entry name" value="PIN-like_dom_sf"/>
</dbReference>
<dbReference type="Pfam" id="PF18477">
    <property type="entry name" value="PIN_9"/>
    <property type="match status" value="1"/>
</dbReference>
<evidence type="ECO:0000259" key="1">
    <source>
        <dbReference type="SMART" id="SM00670"/>
    </source>
</evidence>
<evidence type="ECO:0000313" key="2">
    <source>
        <dbReference type="EMBL" id="KKN54002.1"/>
    </source>
</evidence>
<dbReference type="AlphaFoldDB" id="A0A0F9RVK2"/>
<protein>
    <recommendedName>
        <fullName evidence="1">PIN domain-containing protein</fullName>
    </recommendedName>
</protein>
<comment type="caution">
    <text evidence="2">The sequence shown here is derived from an EMBL/GenBank/DDBJ whole genome shotgun (WGS) entry which is preliminary data.</text>
</comment>
<dbReference type="InterPro" id="IPR041120">
    <property type="entry name" value="PIN_9"/>
</dbReference>